<evidence type="ECO:0000313" key="1">
    <source>
        <dbReference type="EMBL" id="KAK8955249.1"/>
    </source>
</evidence>
<sequence length="103" mass="11626">MELLNAANKGYRAEVPVVTYSHAKKKRGNDLQYRILLVKNFFLQSFGQHGRELITTEVALHLLSILSEEQSLHKMVGTDPISLEKALENTVIKVGVAFLILFM</sequence>
<reference evidence="1 2" key="1">
    <citation type="journal article" date="2022" name="Nat. Plants">
        <title>Genomes of leafy and leafless Platanthera orchids illuminate the evolution of mycoheterotrophy.</title>
        <authorList>
            <person name="Li M.H."/>
            <person name="Liu K.W."/>
            <person name="Li Z."/>
            <person name="Lu H.C."/>
            <person name="Ye Q.L."/>
            <person name="Zhang D."/>
            <person name="Wang J.Y."/>
            <person name="Li Y.F."/>
            <person name="Zhong Z.M."/>
            <person name="Liu X."/>
            <person name="Yu X."/>
            <person name="Liu D.K."/>
            <person name="Tu X.D."/>
            <person name="Liu B."/>
            <person name="Hao Y."/>
            <person name="Liao X.Y."/>
            <person name="Jiang Y.T."/>
            <person name="Sun W.H."/>
            <person name="Chen J."/>
            <person name="Chen Y.Q."/>
            <person name="Ai Y."/>
            <person name="Zhai J.W."/>
            <person name="Wu S.S."/>
            <person name="Zhou Z."/>
            <person name="Hsiao Y.Y."/>
            <person name="Wu W.L."/>
            <person name="Chen Y.Y."/>
            <person name="Lin Y.F."/>
            <person name="Hsu J.L."/>
            <person name="Li C.Y."/>
            <person name="Wang Z.W."/>
            <person name="Zhao X."/>
            <person name="Zhong W.Y."/>
            <person name="Ma X.K."/>
            <person name="Ma L."/>
            <person name="Huang J."/>
            <person name="Chen G.Z."/>
            <person name="Huang M.Z."/>
            <person name="Huang L."/>
            <person name="Peng D.H."/>
            <person name="Luo Y.B."/>
            <person name="Zou S.Q."/>
            <person name="Chen S.P."/>
            <person name="Lan S."/>
            <person name="Tsai W.C."/>
            <person name="Van de Peer Y."/>
            <person name="Liu Z.J."/>
        </authorList>
    </citation>
    <scope>NUCLEOTIDE SEQUENCE [LARGE SCALE GENOMIC DNA]</scope>
    <source>
        <strain evidence="1">Lor288</strain>
    </source>
</reference>
<name>A0ABR2LYI8_9ASPA</name>
<gene>
    <name evidence="1" type="ORF">KSP40_PGU014410</name>
</gene>
<dbReference type="EMBL" id="JBBWWR010000013">
    <property type="protein sequence ID" value="KAK8955249.1"/>
    <property type="molecule type" value="Genomic_DNA"/>
</dbReference>
<dbReference type="Proteomes" id="UP001412067">
    <property type="component" value="Unassembled WGS sequence"/>
</dbReference>
<protein>
    <submittedName>
        <fullName evidence="1">Uncharacterized protein</fullName>
    </submittedName>
</protein>
<proteinExistence type="predicted"/>
<keyword evidence="2" id="KW-1185">Reference proteome</keyword>
<evidence type="ECO:0000313" key="2">
    <source>
        <dbReference type="Proteomes" id="UP001412067"/>
    </source>
</evidence>
<comment type="caution">
    <text evidence="1">The sequence shown here is derived from an EMBL/GenBank/DDBJ whole genome shotgun (WGS) entry which is preliminary data.</text>
</comment>
<accession>A0ABR2LYI8</accession>
<organism evidence="1 2">
    <name type="scientific">Platanthera guangdongensis</name>
    <dbReference type="NCBI Taxonomy" id="2320717"/>
    <lineage>
        <taxon>Eukaryota</taxon>
        <taxon>Viridiplantae</taxon>
        <taxon>Streptophyta</taxon>
        <taxon>Embryophyta</taxon>
        <taxon>Tracheophyta</taxon>
        <taxon>Spermatophyta</taxon>
        <taxon>Magnoliopsida</taxon>
        <taxon>Liliopsida</taxon>
        <taxon>Asparagales</taxon>
        <taxon>Orchidaceae</taxon>
        <taxon>Orchidoideae</taxon>
        <taxon>Orchideae</taxon>
        <taxon>Orchidinae</taxon>
        <taxon>Platanthera</taxon>
    </lineage>
</organism>